<keyword evidence="1" id="KW-0413">Isomerase</keyword>
<evidence type="ECO:0000313" key="2">
    <source>
        <dbReference type="Proteomes" id="UP000238442"/>
    </source>
</evidence>
<dbReference type="AlphaFoldDB" id="A0A2S0HXS1"/>
<name>A0A2S0HXS1_9FLAO</name>
<protein>
    <submittedName>
        <fullName evidence="1">Peptidylprolyl isomerase</fullName>
    </submittedName>
</protein>
<gene>
    <name evidence="1" type="ORF">C5O00_10010</name>
</gene>
<dbReference type="GO" id="GO:0016853">
    <property type="term" value="F:isomerase activity"/>
    <property type="evidence" value="ECO:0007669"/>
    <property type="project" value="UniProtKB-KW"/>
</dbReference>
<dbReference type="RefSeq" id="WP_105216727.1">
    <property type="nucleotide sequence ID" value="NZ_CP027062.1"/>
</dbReference>
<keyword evidence="2" id="KW-1185">Reference proteome</keyword>
<sequence>MRKPAVLLLSLFLVLSCDFLKPESNKIPIARVNDSYLYVDDIRSLISENMSEEDSTLIVNNYINRWATQQLLIDQARINLPEEQLESYEKLVQEYKNDLLSEAYKNAIVALQLDSVINEGDYRQYYEENRENFKLNDELMKIRYIHVDEEYSNLVQTRNMLSRFNEKDKGALDSLSIQFKAYNFDDSIWVRKQAVMQALPVLRTVDPNVLKKSNFAQIQDSLGVYLVKIEDVLATNDIAPLSHVRPTIREIILNKRKLELIKKLEKDITKDAVKNNKYEVYSNQ</sequence>
<dbReference type="Proteomes" id="UP000238442">
    <property type="component" value="Chromosome"/>
</dbReference>
<organism evidence="1 2">
    <name type="scientific">Pukyongia salina</name>
    <dbReference type="NCBI Taxonomy" id="2094025"/>
    <lineage>
        <taxon>Bacteria</taxon>
        <taxon>Pseudomonadati</taxon>
        <taxon>Bacteroidota</taxon>
        <taxon>Flavobacteriia</taxon>
        <taxon>Flavobacteriales</taxon>
        <taxon>Flavobacteriaceae</taxon>
        <taxon>Pukyongia</taxon>
    </lineage>
</organism>
<reference evidence="1 2" key="1">
    <citation type="submission" date="2018-02" db="EMBL/GenBank/DDBJ databases">
        <title>Genomic analysis of the strain RR4-38 isolated from a seawater recirculating aquaculture system.</title>
        <authorList>
            <person name="Kim Y.-S."/>
            <person name="Jang Y.H."/>
            <person name="Kim K.-H."/>
        </authorList>
    </citation>
    <scope>NUCLEOTIDE SEQUENCE [LARGE SCALE GENOMIC DNA]</scope>
    <source>
        <strain evidence="1 2">RR4-38</strain>
    </source>
</reference>
<dbReference type="PROSITE" id="PS51257">
    <property type="entry name" value="PROKAR_LIPOPROTEIN"/>
    <property type="match status" value="1"/>
</dbReference>
<dbReference type="EMBL" id="CP027062">
    <property type="protein sequence ID" value="AVI51487.1"/>
    <property type="molecule type" value="Genomic_DNA"/>
</dbReference>
<accession>A0A2S0HXS1</accession>
<evidence type="ECO:0000313" key="1">
    <source>
        <dbReference type="EMBL" id="AVI51487.1"/>
    </source>
</evidence>
<dbReference type="KEGG" id="aue:C5O00_10010"/>
<dbReference type="OrthoDB" id="9785180at2"/>
<proteinExistence type="predicted"/>